<protein>
    <recommendedName>
        <fullName evidence="4">LPXTG cell wall anchor domain-containing protein</fullName>
    </recommendedName>
</protein>
<keyword evidence="1" id="KW-0472">Membrane</keyword>
<comment type="caution">
    <text evidence="2">The sequence shown here is derived from an EMBL/GenBank/DDBJ whole genome shotgun (WGS) entry which is preliminary data.</text>
</comment>
<sequence length="42" mass="4636">MIPEIPNGGDLLTTVAVSLVILVAFAIIWIGVRRIRSDDPFR</sequence>
<evidence type="ECO:0000256" key="1">
    <source>
        <dbReference type="SAM" id="Phobius"/>
    </source>
</evidence>
<name>A0ABD5S080_9EURY</name>
<dbReference type="AlphaFoldDB" id="A0ABD5S080"/>
<evidence type="ECO:0000313" key="3">
    <source>
        <dbReference type="Proteomes" id="UP001596328"/>
    </source>
</evidence>
<keyword evidence="1" id="KW-0812">Transmembrane</keyword>
<dbReference type="EMBL" id="JBHSWU010000146">
    <property type="protein sequence ID" value="MFC6724312.1"/>
    <property type="molecule type" value="Genomic_DNA"/>
</dbReference>
<reference evidence="2 3" key="1">
    <citation type="journal article" date="2019" name="Int. J. Syst. Evol. Microbiol.">
        <title>The Global Catalogue of Microorganisms (GCM) 10K type strain sequencing project: providing services to taxonomists for standard genome sequencing and annotation.</title>
        <authorList>
            <consortium name="The Broad Institute Genomics Platform"/>
            <consortium name="The Broad Institute Genome Sequencing Center for Infectious Disease"/>
            <person name="Wu L."/>
            <person name="Ma J."/>
        </authorList>
    </citation>
    <scope>NUCLEOTIDE SEQUENCE [LARGE SCALE GENOMIC DNA]</scope>
    <source>
        <strain evidence="2 3">NBRC 111368</strain>
    </source>
</reference>
<accession>A0ABD5S080</accession>
<keyword evidence="1" id="KW-1133">Transmembrane helix</keyword>
<evidence type="ECO:0008006" key="4">
    <source>
        <dbReference type="Google" id="ProtNLM"/>
    </source>
</evidence>
<evidence type="ECO:0000313" key="2">
    <source>
        <dbReference type="EMBL" id="MFC6724312.1"/>
    </source>
</evidence>
<dbReference type="Proteomes" id="UP001596328">
    <property type="component" value="Unassembled WGS sequence"/>
</dbReference>
<organism evidence="2 3">
    <name type="scientific">Halobium palmae</name>
    <dbReference type="NCBI Taxonomy" id="1776492"/>
    <lineage>
        <taxon>Archaea</taxon>
        <taxon>Methanobacteriati</taxon>
        <taxon>Methanobacteriota</taxon>
        <taxon>Stenosarchaea group</taxon>
        <taxon>Halobacteria</taxon>
        <taxon>Halobacteriales</taxon>
        <taxon>Haloferacaceae</taxon>
        <taxon>Halobium</taxon>
    </lineage>
</organism>
<proteinExistence type="predicted"/>
<feature type="transmembrane region" description="Helical" evidence="1">
    <location>
        <begin position="12"/>
        <end position="32"/>
    </location>
</feature>
<keyword evidence="3" id="KW-1185">Reference proteome</keyword>
<gene>
    <name evidence="2" type="ORF">ACFQE1_07985</name>
</gene>